<dbReference type="GO" id="GO:0052699">
    <property type="term" value="P:ergothioneine biosynthetic process"/>
    <property type="evidence" value="ECO:0007669"/>
    <property type="project" value="InterPro"/>
</dbReference>
<dbReference type="AlphaFoldDB" id="A0A9X0WJ13"/>
<evidence type="ECO:0000256" key="3">
    <source>
        <dbReference type="ARBA" id="ARBA00037882"/>
    </source>
</evidence>
<dbReference type="InterPro" id="IPR017806">
    <property type="entry name" value="EgtB"/>
</dbReference>
<dbReference type="Proteomes" id="UP001138802">
    <property type="component" value="Unassembled WGS sequence"/>
</dbReference>
<sequence length="435" mass="49767">MSGSSVNAPQDHVSRADLLGEFRRVRALTEQLCAPLAIEDYVLQTRVETSPPRWHLAHVTWFFETFLLQPFVAGYQVFHPRYAYLFNSYYEQTGSGFWPRHERGLLSRPTVDEIRDYRRHVDEAMAKLIMASRTADWPEVFHRLRVGLNHEQQHQELLITDIKRNFAHNPLRPAYREDLATPALAEPPPMRWVEFAGGLVEIGAGPDGFSYDNEGPRHRTFLAPYALADRPVTNQDYLQFVADGGYRDPALWLADGWAQIQAEGWRAPLYWEEIDGAWQVMTLGGMRPLNPAEPVCHVSYYEADAFATWSGRRLPSEAEWEHAAAGYLVEGNFVEDQLLHPRPVPMQASAEATSLMQVFGDVWEWTASAYLPYPGYRPVAGALGEYNGKFMCNQMVLRGGSCASSANHVRATYRNFFYPQERWQFKGFRLAETRS</sequence>
<name>A0A9X0WJ13_9GAMM</name>
<accession>A0A9X0WJ13</accession>
<feature type="domain" description="DinB-like" evidence="5">
    <location>
        <begin position="21"/>
        <end position="156"/>
    </location>
</feature>
<dbReference type="PANTHER" id="PTHR23150:SF36">
    <property type="entry name" value="HERCYNINE OXYGENASE"/>
    <property type="match status" value="1"/>
</dbReference>
<evidence type="ECO:0000256" key="1">
    <source>
        <dbReference type="ARBA" id="ARBA00023002"/>
    </source>
</evidence>
<organism evidence="6 7">
    <name type="scientific">Thiocapsa imhoffii</name>
    <dbReference type="NCBI Taxonomy" id="382777"/>
    <lineage>
        <taxon>Bacteria</taxon>
        <taxon>Pseudomonadati</taxon>
        <taxon>Pseudomonadota</taxon>
        <taxon>Gammaproteobacteria</taxon>
        <taxon>Chromatiales</taxon>
        <taxon>Chromatiaceae</taxon>
        <taxon>Thiocapsa</taxon>
    </lineage>
</organism>
<comment type="pathway">
    <text evidence="3">Amino-acid biosynthesis; ergothioneine biosynthesis.</text>
</comment>
<dbReference type="InterPro" id="IPR024775">
    <property type="entry name" value="DinB-like"/>
</dbReference>
<feature type="domain" description="Sulfatase-modifying factor enzyme-like" evidence="4">
    <location>
        <begin position="192"/>
        <end position="431"/>
    </location>
</feature>
<dbReference type="Gene3D" id="3.90.1580.10">
    <property type="entry name" value="paralog of FGE (formylglycine-generating enzyme)"/>
    <property type="match status" value="1"/>
</dbReference>
<dbReference type="SUPFAM" id="SSF109854">
    <property type="entry name" value="DinB/YfiT-like putative metalloenzymes"/>
    <property type="match status" value="1"/>
</dbReference>
<dbReference type="InterPro" id="IPR034660">
    <property type="entry name" value="DinB/YfiT-like"/>
</dbReference>
<keyword evidence="2" id="KW-0408">Iron</keyword>
<dbReference type="InterPro" id="IPR051043">
    <property type="entry name" value="Sulfatase_Mod_Factor_Kinase"/>
</dbReference>
<dbReference type="SUPFAM" id="SSF56436">
    <property type="entry name" value="C-type lectin-like"/>
    <property type="match status" value="1"/>
</dbReference>
<dbReference type="NCBIfam" id="TIGR03440">
    <property type="entry name" value="egtB_TIGR03440"/>
    <property type="match status" value="1"/>
</dbReference>
<dbReference type="Pfam" id="PF03781">
    <property type="entry name" value="FGE-sulfatase"/>
    <property type="match status" value="1"/>
</dbReference>
<keyword evidence="1" id="KW-0560">Oxidoreductase</keyword>
<dbReference type="Pfam" id="PF12867">
    <property type="entry name" value="DinB_2"/>
    <property type="match status" value="1"/>
</dbReference>
<evidence type="ECO:0000256" key="2">
    <source>
        <dbReference type="ARBA" id="ARBA00023004"/>
    </source>
</evidence>
<gene>
    <name evidence="6" type="ORF">CKO25_13495</name>
</gene>
<protein>
    <recommendedName>
        <fullName evidence="8">Ergothioneine biosynthesis protein EgtB</fullName>
    </recommendedName>
</protein>
<dbReference type="PANTHER" id="PTHR23150">
    <property type="entry name" value="SULFATASE MODIFYING FACTOR 1, 2"/>
    <property type="match status" value="1"/>
</dbReference>
<proteinExistence type="predicted"/>
<evidence type="ECO:0000259" key="4">
    <source>
        <dbReference type="Pfam" id="PF03781"/>
    </source>
</evidence>
<dbReference type="InterPro" id="IPR016187">
    <property type="entry name" value="CTDL_fold"/>
</dbReference>
<evidence type="ECO:0000313" key="7">
    <source>
        <dbReference type="Proteomes" id="UP001138802"/>
    </source>
</evidence>
<dbReference type="InterPro" id="IPR005532">
    <property type="entry name" value="SUMF_dom"/>
</dbReference>
<dbReference type="InterPro" id="IPR042095">
    <property type="entry name" value="SUMF_sf"/>
</dbReference>
<evidence type="ECO:0000259" key="5">
    <source>
        <dbReference type="Pfam" id="PF12867"/>
    </source>
</evidence>
<reference evidence="6 7" key="1">
    <citation type="journal article" date="2020" name="Microorganisms">
        <title>Osmotic Adaptation and Compatible Solute Biosynthesis of Phototrophic Bacteria as Revealed from Genome Analyses.</title>
        <authorList>
            <person name="Imhoff J.F."/>
            <person name="Rahn T."/>
            <person name="Kunzel S."/>
            <person name="Keller A."/>
            <person name="Neulinger S.C."/>
        </authorList>
    </citation>
    <scope>NUCLEOTIDE SEQUENCE [LARGE SCALE GENOMIC DNA]</scope>
    <source>
        <strain evidence="6 7">DSM 21303</strain>
    </source>
</reference>
<keyword evidence="7" id="KW-1185">Reference proteome</keyword>
<comment type="caution">
    <text evidence="6">The sequence shown here is derived from an EMBL/GenBank/DDBJ whole genome shotgun (WGS) entry which is preliminary data.</text>
</comment>
<evidence type="ECO:0008006" key="8">
    <source>
        <dbReference type="Google" id="ProtNLM"/>
    </source>
</evidence>
<evidence type="ECO:0000313" key="6">
    <source>
        <dbReference type="EMBL" id="MBK1645642.1"/>
    </source>
</evidence>
<dbReference type="EMBL" id="NRSD01000014">
    <property type="protein sequence ID" value="MBK1645642.1"/>
    <property type="molecule type" value="Genomic_DNA"/>
</dbReference>
<dbReference type="RefSeq" id="WP_200388454.1">
    <property type="nucleotide sequence ID" value="NZ_NRSD01000014.1"/>
</dbReference>